<dbReference type="InterPro" id="IPR021139">
    <property type="entry name" value="NYN"/>
</dbReference>
<dbReference type="InterPro" id="IPR025605">
    <property type="entry name" value="OST-HTH/LOTUS_dom"/>
</dbReference>
<dbReference type="GO" id="GO:0005777">
    <property type="term" value="C:peroxisome"/>
    <property type="evidence" value="ECO:0007669"/>
    <property type="project" value="InterPro"/>
</dbReference>
<dbReference type="PANTHER" id="PTHR14379">
    <property type="entry name" value="LIMKAIN B LKAP"/>
    <property type="match status" value="1"/>
</dbReference>
<dbReference type="OrthoDB" id="549353at2759"/>
<dbReference type="Gene3D" id="3.40.50.1010">
    <property type="entry name" value="5'-nuclease"/>
    <property type="match status" value="1"/>
</dbReference>
<sequence length="727" mass="76799">MAMAGSDRMARQPVGLLWDIENCPVPNDVRSEDVAVNICLALKTHPIVGGPVTVFSAYGDFNQFPRKLREGCQRTGVNLIDVPSGRKDAADKAILVDLFLFAIDHPPPSTIFLISGDVDFSAALHKLSQRGYTVVLAHGAGTGQGVSLALSNAASCVWQWPALARGQGLLPAHSPDYSGDAGPASGAPNEGSPLPPFSFPGSPAFTQTPPWVRGTAARHPSRTWIGPQPSNAPQQRLIPTAALLRSASTVDGSPPSGAPFNGHPAQSEGLAAPQGDLPEGNPKTNPFHHNLLSEAKRGGVAWAAIEADSGRGYVLEGSEKGRPQPVRSVPESSGDGEWARPGDLQGLKAQLVDLLSRNGGPLDLVKVPTEYRKVYGRPLFLAEYGALKLTHLLVRMGDPIAVSGSGLGKKLHFVRTRGPRPSHAARHPPQPQAPGFSSEELSSSGEGEENEQRAVGNGAGQLMEKVGKQAAAETQKERVHAIAPTVSKESSEGGQRLVKETGGAGSTVGVAKVQLGREEDDLLGPFVSMQPSEKLASSIRTGWRESDRDDAGRRRSAERIDVVDLLSGEALEPQSAELWSFEEAPAPAKETDRSQDAGQDASTSPMAWPAPSEESPHERGYENSLAGALVEDEVSGGNSEDEEQAGWRVRARRGSSAPAEAGPGRQPAAYWELLRKKGQASDSGGEQKHGGEARRLVRRRAPGDEAGAVVVSDGDTSPGTPEIAERR</sequence>
<feature type="compositionally biased region" description="Basic and acidic residues" evidence="1">
    <location>
        <begin position="685"/>
        <end position="695"/>
    </location>
</feature>
<dbReference type="CDD" id="cd08824">
    <property type="entry name" value="LOTUS"/>
    <property type="match status" value="1"/>
</dbReference>
<dbReference type="EMBL" id="DF237069">
    <property type="protein sequence ID" value="GAQ82696.1"/>
    <property type="molecule type" value="Genomic_DNA"/>
</dbReference>
<feature type="region of interest" description="Disordered" evidence="1">
    <location>
        <begin position="314"/>
        <end position="342"/>
    </location>
</feature>
<dbReference type="Pfam" id="PF12872">
    <property type="entry name" value="OST-HTH"/>
    <property type="match status" value="1"/>
</dbReference>
<dbReference type="AlphaFoldDB" id="A0A1Y1I1R7"/>
<dbReference type="GO" id="GO:0010468">
    <property type="term" value="P:regulation of gene expression"/>
    <property type="evidence" value="ECO:0007669"/>
    <property type="project" value="InterPro"/>
</dbReference>
<feature type="compositionally biased region" description="Acidic residues" evidence="1">
    <location>
        <begin position="630"/>
        <end position="644"/>
    </location>
</feature>
<dbReference type="GO" id="GO:0004540">
    <property type="term" value="F:RNA nuclease activity"/>
    <property type="evidence" value="ECO:0007669"/>
    <property type="project" value="InterPro"/>
</dbReference>
<evidence type="ECO:0000313" key="4">
    <source>
        <dbReference type="Proteomes" id="UP000054558"/>
    </source>
</evidence>
<feature type="domain" description="HTH OST-type" evidence="2">
    <location>
        <begin position="343"/>
        <end position="418"/>
    </location>
</feature>
<protein>
    <recommendedName>
        <fullName evidence="2">HTH OST-type domain-containing protein</fullName>
    </recommendedName>
</protein>
<keyword evidence="4" id="KW-1185">Reference proteome</keyword>
<dbReference type="InterPro" id="IPR024768">
    <property type="entry name" value="Marf1"/>
</dbReference>
<evidence type="ECO:0000313" key="3">
    <source>
        <dbReference type="EMBL" id="GAQ82696.1"/>
    </source>
</evidence>
<feature type="compositionally biased region" description="Low complexity" evidence="1">
    <location>
        <begin position="433"/>
        <end position="445"/>
    </location>
</feature>
<feature type="compositionally biased region" description="Basic residues" evidence="1">
    <location>
        <begin position="415"/>
        <end position="426"/>
    </location>
</feature>
<dbReference type="CDD" id="cd10910">
    <property type="entry name" value="PIN_limkain_b1_N_like"/>
    <property type="match status" value="1"/>
</dbReference>
<feature type="region of interest" description="Disordered" evidence="1">
    <location>
        <begin position="246"/>
        <end position="284"/>
    </location>
</feature>
<dbReference type="Gene3D" id="3.30.420.610">
    <property type="entry name" value="LOTUS domain-like"/>
    <property type="match status" value="1"/>
</dbReference>
<evidence type="ECO:0000256" key="1">
    <source>
        <dbReference type="SAM" id="MobiDB-lite"/>
    </source>
</evidence>
<feature type="region of interest" description="Disordered" evidence="1">
    <location>
        <begin position="174"/>
        <end position="233"/>
    </location>
</feature>
<dbReference type="Pfam" id="PF01936">
    <property type="entry name" value="NYN"/>
    <property type="match status" value="1"/>
</dbReference>
<evidence type="ECO:0000259" key="2">
    <source>
        <dbReference type="PROSITE" id="PS51644"/>
    </source>
</evidence>
<name>A0A1Y1I1R7_KLENI</name>
<accession>A0A1Y1I1R7</accession>
<reference evidence="3 4" key="1">
    <citation type="journal article" date="2014" name="Nat. Commun.">
        <title>Klebsormidium flaccidum genome reveals primary factors for plant terrestrial adaptation.</title>
        <authorList>
            <person name="Hori K."/>
            <person name="Maruyama F."/>
            <person name="Fujisawa T."/>
            <person name="Togashi T."/>
            <person name="Yamamoto N."/>
            <person name="Seo M."/>
            <person name="Sato S."/>
            <person name="Yamada T."/>
            <person name="Mori H."/>
            <person name="Tajima N."/>
            <person name="Moriyama T."/>
            <person name="Ikeuchi M."/>
            <person name="Watanabe M."/>
            <person name="Wada H."/>
            <person name="Kobayashi K."/>
            <person name="Saito M."/>
            <person name="Masuda T."/>
            <person name="Sasaki-Sekimoto Y."/>
            <person name="Mashiguchi K."/>
            <person name="Awai K."/>
            <person name="Shimojima M."/>
            <person name="Masuda S."/>
            <person name="Iwai M."/>
            <person name="Nobusawa T."/>
            <person name="Narise T."/>
            <person name="Kondo S."/>
            <person name="Saito H."/>
            <person name="Sato R."/>
            <person name="Murakawa M."/>
            <person name="Ihara Y."/>
            <person name="Oshima-Yamada Y."/>
            <person name="Ohtaka K."/>
            <person name="Satoh M."/>
            <person name="Sonobe K."/>
            <person name="Ishii M."/>
            <person name="Ohtani R."/>
            <person name="Kanamori-Sato M."/>
            <person name="Honoki R."/>
            <person name="Miyazaki D."/>
            <person name="Mochizuki H."/>
            <person name="Umetsu J."/>
            <person name="Higashi K."/>
            <person name="Shibata D."/>
            <person name="Kamiya Y."/>
            <person name="Sato N."/>
            <person name="Nakamura Y."/>
            <person name="Tabata S."/>
            <person name="Ida S."/>
            <person name="Kurokawa K."/>
            <person name="Ohta H."/>
        </authorList>
    </citation>
    <scope>NUCLEOTIDE SEQUENCE [LARGE SCALE GENOMIC DNA]</scope>
    <source>
        <strain evidence="3 4">NIES-2285</strain>
    </source>
</reference>
<gene>
    <name evidence="3" type="ORF">KFL_001200200</name>
</gene>
<feature type="region of interest" description="Disordered" evidence="1">
    <location>
        <begin position="523"/>
        <end position="727"/>
    </location>
</feature>
<organism evidence="3 4">
    <name type="scientific">Klebsormidium nitens</name>
    <name type="common">Green alga</name>
    <name type="synonym">Ulothrix nitens</name>
    <dbReference type="NCBI Taxonomy" id="105231"/>
    <lineage>
        <taxon>Eukaryota</taxon>
        <taxon>Viridiplantae</taxon>
        <taxon>Streptophyta</taxon>
        <taxon>Klebsormidiophyceae</taxon>
        <taxon>Klebsormidiales</taxon>
        <taxon>Klebsormidiaceae</taxon>
        <taxon>Klebsormidium</taxon>
    </lineage>
</organism>
<dbReference type="PROSITE" id="PS51644">
    <property type="entry name" value="HTH_OST"/>
    <property type="match status" value="1"/>
</dbReference>
<dbReference type="STRING" id="105231.A0A1Y1I1R7"/>
<proteinExistence type="predicted"/>
<dbReference type="InterPro" id="IPR041966">
    <property type="entry name" value="LOTUS-like"/>
</dbReference>
<dbReference type="PANTHER" id="PTHR14379:SF82">
    <property type="entry name" value="OS08G0230500 PROTEIN"/>
    <property type="match status" value="1"/>
</dbReference>
<feature type="compositionally biased region" description="Basic and acidic residues" evidence="1">
    <location>
        <begin position="542"/>
        <end position="562"/>
    </location>
</feature>
<feature type="region of interest" description="Disordered" evidence="1">
    <location>
        <begin position="415"/>
        <end position="502"/>
    </location>
</feature>
<feature type="compositionally biased region" description="Polar residues" evidence="1">
    <location>
        <begin position="596"/>
        <end position="605"/>
    </location>
</feature>
<dbReference type="Proteomes" id="UP000054558">
    <property type="component" value="Unassembled WGS sequence"/>
</dbReference>